<evidence type="ECO:0000259" key="8">
    <source>
        <dbReference type="PROSITE" id="PS50893"/>
    </source>
</evidence>
<dbReference type="PANTHER" id="PTHR24221">
    <property type="entry name" value="ATP-BINDING CASSETTE SUB-FAMILY B"/>
    <property type="match status" value="1"/>
</dbReference>
<dbReference type="GO" id="GO:0140359">
    <property type="term" value="F:ABC-type transporter activity"/>
    <property type="evidence" value="ECO:0007669"/>
    <property type="project" value="InterPro"/>
</dbReference>
<feature type="transmembrane region" description="Helical" evidence="7">
    <location>
        <begin position="151"/>
        <end position="170"/>
    </location>
</feature>
<dbReference type="PROSITE" id="PS50893">
    <property type="entry name" value="ABC_TRANSPORTER_2"/>
    <property type="match status" value="1"/>
</dbReference>
<dbReference type="SUPFAM" id="SSF90123">
    <property type="entry name" value="ABC transporter transmembrane region"/>
    <property type="match status" value="1"/>
</dbReference>
<evidence type="ECO:0000256" key="1">
    <source>
        <dbReference type="ARBA" id="ARBA00004651"/>
    </source>
</evidence>
<comment type="caution">
    <text evidence="10">The sequence shown here is derived from an EMBL/GenBank/DDBJ whole genome shotgun (WGS) entry which is preliminary data.</text>
</comment>
<dbReference type="PROSITE" id="PS50929">
    <property type="entry name" value="ABC_TM1F"/>
    <property type="match status" value="1"/>
</dbReference>
<organism evidence="10 11">
    <name type="scientific">Paucilactobacillus suebicus DSM 5007 = KCTC 3549</name>
    <dbReference type="NCBI Taxonomy" id="1423807"/>
    <lineage>
        <taxon>Bacteria</taxon>
        <taxon>Bacillati</taxon>
        <taxon>Bacillota</taxon>
        <taxon>Bacilli</taxon>
        <taxon>Lactobacillales</taxon>
        <taxon>Lactobacillaceae</taxon>
        <taxon>Paucilactobacillus</taxon>
    </lineage>
</organism>
<dbReference type="AlphaFoldDB" id="A0A0R1VU96"/>
<dbReference type="OrthoDB" id="9806127at2"/>
<keyword evidence="5 7" id="KW-1133">Transmembrane helix</keyword>
<keyword evidence="3" id="KW-0547">Nucleotide-binding</keyword>
<evidence type="ECO:0000256" key="3">
    <source>
        <dbReference type="ARBA" id="ARBA00022741"/>
    </source>
</evidence>
<dbReference type="SMART" id="SM00382">
    <property type="entry name" value="AAA"/>
    <property type="match status" value="1"/>
</dbReference>
<dbReference type="Gene3D" id="3.40.50.300">
    <property type="entry name" value="P-loop containing nucleotide triphosphate hydrolases"/>
    <property type="match status" value="1"/>
</dbReference>
<keyword evidence="11" id="KW-1185">Reference proteome</keyword>
<keyword evidence="4" id="KW-0067">ATP-binding</keyword>
<dbReference type="InterPro" id="IPR036640">
    <property type="entry name" value="ABC1_TM_sf"/>
</dbReference>
<keyword evidence="6 7" id="KW-0472">Membrane</keyword>
<evidence type="ECO:0000313" key="10">
    <source>
        <dbReference type="EMBL" id="KRM09005.1"/>
    </source>
</evidence>
<dbReference type="STRING" id="1423807.FD16_GL002052"/>
<protein>
    <submittedName>
        <fullName evidence="10">Cytochrome bd biosynthesis ABC-type transporter, ATPase and permease component</fullName>
    </submittedName>
</protein>
<dbReference type="GO" id="GO:0016887">
    <property type="term" value="F:ATP hydrolysis activity"/>
    <property type="evidence" value="ECO:0007669"/>
    <property type="project" value="InterPro"/>
</dbReference>
<feature type="transmembrane region" description="Helical" evidence="7">
    <location>
        <begin position="256"/>
        <end position="278"/>
    </location>
</feature>
<evidence type="ECO:0000256" key="7">
    <source>
        <dbReference type="SAM" id="Phobius"/>
    </source>
</evidence>
<dbReference type="Pfam" id="PF00005">
    <property type="entry name" value="ABC_tran"/>
    <property type="match status" value="1"/>
</dbReference>
<dbReference type="InterPro" id="IPR003439">
    <property type="entry name" value="ABC_transporter-like_ATP-bd"/>
</dbReference>
<feature type="domain" description="ABC transporter" evidence="8">
    <location>
        <begin position="322"/>
        <end position="555"/>
    </location>
</feature>
<gene>
    <name evidence="10" type="ORF">FD16_GL002052</name>
</gene>
<dbReference type="GO" id="GO:0005886">
    <property type="term" value="C:plasma membrane"/>
    <property type="evidence" value="ECO:0007669"/>
    <property type="project" value="UniProtKB-SubCell"/>
</dbReference>
<dbReference type="PATRIC" id="fig|1423807.3.peg.2104"/>
<comment type="subcellular location">
    <subcellularLocation>
        <location evidence="1">Cell membrane</location>
        <topology evidence="1">Multi-pass membrane protein</topology>
    </subcellularLocation>
</comment>
<evidence type="ECO:0000256" key="2">
    <source>
        <dbReference type="ARBA" id="ARBA00022692"/>
    </source>
</evidence>
<sequence length="564" mass="63340">MIKRIWNLGGQQRWRTYIQVLCQWLSEMLVVTVLTAGAGRAISGSWSTPLLICICIQFIVSFTYLMVGAPILSDRWASAASKDLQHQFFKYYLKQASTDTTKMMKILHQDLGTIKRIAVFYDTIIPTSLQLIMTGIVMVVTILFIHPLTVLIPLLGIFALGGGMGLLEGLGDKKNFAYIASFNHMGQRFLDDFFGMNSLIMYQRQEQYAADFAEDSENFRQKTMGVLVYQLQTLTIMDLCLYGALGWFVVAQGMAVAAGTLNIMSAVLISSLVSLWLIDFRKFGYFIHIFMSTLPKVKHIFELIDYDTNQTSSASVDLKKAPRFVKLDGSVGYADRNILSNVTIDLEIGHVVGLAGPSGSGKSTIARTLMKQLPMTSGSITVDNTNLTALTRQSWWRFVAYLGPESVLFDGSIEDNLLFGVHTDINWERQLKEMNLCQFVQDLPDRFETVVGENGARLSPGQRQQIAIARAILANKQVYIFDEITSNIDVDNARQILRVIKQLAQSKITMLITHRLDDIEQLDEVYLVDNGRLVHGTPVELANKVVAFKQLIDEQNQLLKEVRA</sequence>
<dbReference type="EMBL" id="AZGF01000051">
    <property type="protein sequence ID" value="KRM09005.1"/>
    <property type="molecule type" value="Genomic_DNA"/>
</dbReference>
<evidence type="ECO:0000259" key="9">
    <source>
        <dbReference type="PROSITE" id="PS50929"/>
    </source>
</evidence>
<feature type="transmembrane region" description="Helical" evidence="7">
    <location>
        <begin position="48"/>
        <end position="72"/>
    </location>
</feature>
<dbReference type="InterPro" id="IPR039421">
    <property type="entry name" value="Type_1_exporter"/>
</dbReference>
<feature type="domain" description="ABC transmembrane type-1" evidence="9">
    <location>
        <begin position="65"/>
        <end position="292"/>
    </location>
</feature>
<feature type="transmembrane region" description="Helical" evidence="7">
    <location>
        <begin position="226"/>
        <end position="250"/>
    </location>
</feature>
<keyword evidence="2 7" id="KW-0812">Transmembrane</keyword>
<dbReference type="Proteomes" id="UP000051820">
    <property type="component" value="Unassembled WGS sequence"/>
</dbReference>
<dbReference type="PANTHER" id="PTHR24221:SF654">
    <property type="entry name" value="ATP-BINDING CASSETTE SUB-FAMILY B MEMBER 6"/>
    <property type="match status" value="1"/>
</dbReference>
<evidence type="ECO:0000256" key="4">
    <source>
        <dbReference type="ARBA" id="ARBA00022840"/>
    </source>
</evidence>
<dbReference type="eggNOG" id="COG4988">
    <property type="taxonomic scope" value="Bacteria"/>
</dbReference>
<proteinExistence type="predicted"/>
<accession>A0A0R1VU96</accession>
<dbReference type="RefSeq" id="WP_010623149.1">
    <property type="nucleotide sequence ID" value="NZ_AZGF01000051.1"/>
</dbReference>
<dbReference type="InterPro" id="IPR027417">
    <property type="entry name" value="P-loop_NTPase"/>
</dbReference>
<evidence type="ECO:0000313" key="11">
    <source>
        <dbReference type="Proteomes" id="UP000051820"/>
    </source>
</evidence>
<evidence type="ECO:0000256" key="5">
    <source>
        <dbReference type="ARBA" id="ARBA00022989"/>
    </source>
</evidence>
<dbReference type="InterPro" id="IPR003593">
    <property type="entry name" value="AAA+_ATPase"/>
</dbReference>
<reference evidence="10 11" key="1">
    <citation type="journal article" date="2015" name="Genome Announc.">
        <title>Expanding the biotechnology potential of lactobacilli through comparative genomics of 213 strains and associated genera.</title>
        <authorList>
            <person name="Sun Z."/>
            <person name="Harris H.M."/>
            <person name="McCann A."/>
            <person name="Guo C."/>
            <person name="Argimon S."/>
            <person name="Zhang W."/>
            <person name="Yang X."/>
            <person name="Jeffery I.B."/>
            <person name="Cooney J.C."/>
            <person name="Kagawa T.F."/>
            <person name="Liu W."/>
            <person name="Song Y."/>
            <person name="Salvetti E."/>
            <person name="Wrobel A."/>
            <person name="Rasinkangas P."/>
            <person name="Parkhill J."/>
            <person name="Rea M.C."/>
            <person name="O'Sullivan O."/>
            <person name="Ritari J."/>
            <person name="Douillard F.P."/>
            <person name="Paul Ross R."/>
            <person name="Yang R."/>
            <person name="Briner A.E."/>
            <person name="Felis G.E."/>
            <person name="de Vos W.M."/>
            <person name="Barrangou R."/>
            <person name="Klaenhammer T.R."/>
            <person name="Caufield P.W."/>
            <person name="Cui Y."/>
            <person name="Zhang H."/>
            <person name="O'Toole P.W."/>
        </authorList>
    </citation>
    <scope>NUCLEOTIDE SEQUENCE [LARGE SCALE GENOMIC DNA]</scope>
    <source>
        <strain evidence="10 11">DSM 5007</strain>
    </source>
</reference>
<feature type="transmembrane region" description="Helical" evidence="7">
    <location>
        <begin position="21"/>
        <end position="42"/>
    </location>
</feature>
<dbReference type="SUPFAM" id="SSF52540">
    <property type="entry name" value="P-loop containing nucleoside triphosphate hydrolases"/>
    <property type="match status" value="1"/>
</dbReference>
<evidence type="ECO:0000256" key="6">
    <source>
        <dbReference type="ARBA" id="ARBA00023136"/>
    </source>
</evidence>
<dbReference type="InterPro" id="IPR011527">
    <property type="entry name" value="ABC1_TM_dom"/>
</dbReference>
<name>A0A0R1VU96_9LACO</name>
<dbReference type="Gene3D" id="1.20.1560.10">
    <property type="entry name" value="ABC transporter type 1, transmembrane domain"/>
    <property type="match status" value="1"/>
</dbReference>
<dbReference type="GO" id="GO:0005524">
    <property type="term" value="F:ATP binding"/>
    <property type="evidence" value="ECO:0007669"/>
    <property type="project" value="UniProtKB-KW"/>
</dbReference>
<feature type="transmembrane region" description="Helical" evidence="7">
    <location>
        <begin position="124"/>
        <end position="145"/>
    </location>
</feature>